<accession>A0A2S7U1G3</accession>
<gene>
    <name evidence="1" type="ORF">BSZ32_06370</name>
</gene>
<evidence type="ECO:0000313" key="1">
    <source>
        <dbReference type="EMBL" id="PQJ28162.1"/>
    </source>
</evidence>
<protein>
    <submittedName>
        <fullName evidence="1">Uncharacterized protein</fullName>
    </submittedName>
</protein>
<sequence>MAAYPFLAKHLKLNLAEVQNADGIIDESFVTVEERKDMLVFGKNNRYPEDAVPANTPLPK</sequence>
<name>A0A2S7U1G3_9BACT</name>
<proteinExistence type="predicted"/>
<dbReference type="AlphaFoldDB" id="A0A2S7U1G3"/>
<dbReference type="EMBL" id="MQWA01000001">
    <property type="protein sequence ID" value="PQJ28162.1"/>
    <property type="molecule type" value="Genomic_DNA"/>
</dbReference>
<dbReference type="OrthoDB" id="3668964at2"/>
<dbReference type="Proteomes" id="UP000239907">
    <property type="component" value="Unassembled WGS sequence"/>
</dbReference>
<comment type="caution">
    <text evidence="1">The sequence shown here is derived from an EMBL/GenBank/DDBJ whole genome shotgun (WGS) entry which is preliminary data.</text>
</comment>
<reference evidence="1 2" key="1">
    <citation type="submission" date="2016-12" db="EMBL/GenBank/DDBJ databases">
        <title>Study of bacterial adaptation to deep sea.</title>
        <authorList>
            <person name="Song J."/>
            <person name="Yoshizawa S."/>
            <person name="Kogure K."/>
        </authorList>
    </citation>
    <scope>NUCLEOTIDE SEQUENCE [LARGE SCALE GENOMIC DNA]</scope>
    <source>
        <strain evidence="1 2">SAORIC-165</strain>
    </source>
</reference>
<organism evidence="1 2">
    <name type="scientific">Rubritalea profundi</name>
    <dbReference type="NCBI Taxonomy" id="1658618"/>
    <lineage>
        <taxon>Bacteria</taxon>
        <taxon>Pseudomonadati</taxon>
        <taxon>Verrucomicrobiota</taxon>
        <taxon>Verrucomicrobiia</taxon>
        <taxon>Verrucomicrobiales</taxon>
        <taxon>Rubritaleaceae</taxon>
        <taxon>Rubritalea</taxon>
    </lineage>
</organism>
<keyword evidence="2" id="KW-1185">Reference proteome</keyword>
<dbReference type="RefSeq" id="WP_105042667.1">
    <property type="nucleotide sequence ID" value="NZ_MQWA01000001.1"/>
</dbReference>
<evidence type="ECO:0000313" key="2">
    <source>
        <dbReference type="Proteomes" id="UP000239907"/>
    </source>
</evidence>